<accession>A0A6M0RA17</accession>
<reference evidence="2 3" key="1">
    <citation type="submission" date="2019-04" db="EMBL/GenBank/DDBJ databases">
        <title>Genome sequencing of Clostridium botulinum Groups I-IV and Clostridium butyricum.</title>
        <authorList>
            <person name="Brunt J."/>
            <person name="Van Vliet A.H.M."/>
            <person name="Stringer S.C."/>
            <person name="Carter A.T."/>
            <person name="Peck M.W."/>
        </authorList>
    </citation>
    <scope>NUCLEOTIDE SEQUENCE [LARGE SCALE GENOMIC DNA]</scope>
    <source>
        <strain evidence="2 3">IFR 18/094</strain>
    </source>
</reference>
<feature type="transmembrane region" description="Helical" evidence="1">
    <location>
        <begin position="113"/>
        <end position="135"/>
    </location>
</feature>
<feature type="transmembrane region" description="Helical" evidence="1">
    <location>
        <begin position="150"/>
        <end position="170"/>
    </location>
</feature>
<dbReference type="GO" id="GO:0016020">
    <property type="term" value="C:membrane"/>
    <property type="evidence" value="ECO:0007669"/>
    <property type="project" value="InterPro"/>
</dbReference>
<feature type="transmembrane region" description="Helical" evidence="1">
    <location>
        <begin position="52"/>
        <end position="74"/>
    </location>
</feature>
<evidence type="ECO:0000256" key="1">
    <source>
        <dbReference type="SAM" id="Phobius"/>
    </source>
</evidence>
<dbReference type="Pfam" id="PF07155">
    <property type="entry name" value="ECF-ribofla_trS"/>
    <property type="match status" value="1"/>
</dbReference>
<dbReference type="InterPro" id="IPR009825">
    <property type="entry name" value="ECF_substrate-spec-like"/>
</dbReference>
<sequence length="259" mass="28955">MKRKMEVRALVTCGILIAIAVLLRSFSIMVPIGGAGAMRIGFAGVFIKLPAILFGATIGGMVSGIVDILAHLIYPKGAYIPFLTITSIISGILTGLIWNKVKDMDVRKIEKSYPIFFAILGVVTVIIHMIIIFSSKSSLIKIKSAFEKKYLFSLISIEVIVVLAFIVFVLNIKLKNNNILKNIYENYMKMIITIGIPRIITTTINTFILLMFIPALQGKNFMFLWVPRVVESIFMIVFESYLISLLLSAYKSMNFVITK</sequence>
<proteinExistence type="predicted"/>
<feature type="transmembrane region" description="Helical" evidence="1">
    <location>
        <begin position="7"/>
        <end position="23"/>
    </location>
</feature>
<dbReference type="Proteomes" id="UP000473885">
    <property type="component" value="Unassembled WGS sequence"/>
</dbReference>
<organism evidence="2 3">
    <name type="scientific">Clostridium niameyense</name>
    <dbReference type="NCBI Taxonomy" id="1622073"/>
    <lineage>
        <taxon>Bacteria</taxon>
        <taxon>Bacillati</taxon>
        <taxon>Bacillota</taxon>
        <taxon>Clostridia</taxon>
        <taxon>Eubacteriales</taxon>
        <taxon>Clostridiaceae</taxon>
        <taxon>Clostridium</taxon>
    </lineage>
</organism>
<evidence type="ECO:0000313" key="3">
    <source>
        <dbReference type="Proteomes" id="UP000473885"/>
    </source>
</evidence>
<feature type="transmembrane region" description="Helical" evidence="1">
    <location>
        <begin position="233"/>
        <end position="250"/>
    </location>
</feature>
<evidence type="ECO:0000313" key="2">
    <source>
        <dbReference type="EMBL" id="NEZ47036.1"/>
    </source>
</evidence>
<comment type="caution">
    <text evidence="2">The sequence shown here is derived from an EMBL/GenBank/DDBJ whole genome shotgun (WGS) entry which is preliminary data.</text>
</comment>
<keyword evidence="1" id="KW-1133">Transmembrane helix</keyword>
<dbReference type="Gene3D" id="1.10.1760.20">
    <property type="match status" value="1"/>
</dbReference>
<keyword evidence="1" id="KW-0472">Membrane</keyword>
<dbReference type="AlphaFoldDB" id="A0A6M0RA17"/>
<feature type="transmembrane region" description="Helical" evidence="1">
    <location>
        <begin position="80"/>
        <end position="101"/>
    </location>
</feature>
<gene>
    <name evidence="2" type="ORF">FDF74_07400</name>
</gene>
<feature type="transmembrane region" description="Helical" evidence="1">
    <location>
        <begin position="29"/>
        <end position="47"/>
    </location>
</feature>
<dbReference type="RefSeq" id="WP_163249164.1">
    <property type="nucleotide sequence ID" value="NZ_SXDP01000004.1"/>
</dbReference>
<keyword evidence="1" id="KW-0812">Transmembrane</keyword>
<protein>
    <submittedName>
        <fullName evidence="2">ECF transporter S component</fullName>
    </submittedName>
</protein>
<keyword evidence="3" id="KW-1185">Reference proteome</keyword>
<name>A0A6M0RA17_9CLOT</name>
<dbReference type="EMBL" id="SXDP01000004">
    <property type="protein sequence ID" value="NEZ47036.1"/>
    <property type="molecule type" value="Genomic_DNA"/>
</dbReference>
<feature type="transmembrane region" description="Helical" evidence="1">
    <location>
        <begin position="191"/>
        <end position="213"/>
    </location>
</feature>